<keyword evidence="3" id="KW-1185">Reference proteome</keyword>
<sequence length="90" mass="9383">MHPLDLGVVGPRRPHQLDPVEHPQLGGQPDGQVQPDRVERVVPAQVVAEERLVPDDGGLDRGADGGTGGGVGAHARNLTHAVVGLRAQRA</sequence>
<feature type="region of interest" description="Disordered" evidence="1">
    <location>
        <begin position="48"/>
        <end position="76"/>
    </location>
</feature>
<dbReference type="EMBL" id="BMRG01000002">
    <property type="protein sequence ID" value="GGP40616.1"/>
    <property type="molecule type" value="Genomic_DNA"/>
</dbReference>
<gene>
    <name evidence="2" type="ORF">GCM10010185_09600</name>
</gene>
<evidence type="ECO:0000256" key="1">
    <source>
        <dbReference type="SAM" id="MobiDB-lite"/>
    </source>
</evidence>
<evidence type="ECO:0000313" key="2">
    <source>
        <dbReference type="EMBL" id="GGP40616.1"/>
    </source>
</evidence>
<dbReference type="Proteomes" id="UP000639606">
    <property type="component" value="Unassembled WGS sequence"/>
</dbReference>
<dbReference type="AlphaFoldDB" id="A0A918AGW0"/>
<reference evidence="2" key="1">
    <citation type="journal article" date="2014" name="Int. J. Syst. Evol. Microbiol.">
        <title>Complete genome sequence of Corynebacterium casei LMG S-19264T (=DSM 44701T), isolated from a smear-ripened cheese.</title>
        <authorList>
            <consortium name="US DOE Joint Genome Institute (JGI-PGF)"/>
            <person name="Walter F."/>
            <person name="Albersmeier A."/>
            <person name="Kalinowski J."/>
            <person name="Ruckert C."/>
        </authorList>
    </citation>
    <scope>NUCLEOTIDE SEQUENCE</scope>
    <source>
        <strain evidence="2">JCM 3313</strain>
    </source>
</reference>
<feature type="compositionally biased region" description="Basic and acidic residues" evidence="1">
    <location>
        <begin position="48"/>
        <end position="63"/>
    </location>
</feature>
<comment type="caution">
    <text evidence="2">The sequence shown here is derived from an EMBL/GenBank/DDBJ whole genome shotgun (WGS) entry which is preliminary data.</text>
</comment>
<accession>A0A918AGW0</accession>
<proteinExistence type="predicted"/>
<organism evidence="2 3">
    <name type="scientific">Saccharothrix coeruleofusca</name>
    <dbReference type="NCBI Taxonomy" id="33919"/>
    <lineage>
        <taxon>Bacteria</taxon>
        <taxon>Bacillati</taxon>
        <taxon>Actinomycetota</taxon>
        <taxon>Actinomycetes</taxon>
        <taxon>Pseudonocardiales</taxon>
        <taxon>Pseudonocardiaceae</taxon>
        <taxon>Saccharothrix</taxon>
    </lineage>
</organism>
<protein>
    <submittedName>
        <fullName evidence="2">Uncharacterized protein</fullName>
    </submittedName>
</protein>
<evidence type="ECO:0000313" key="3">
    <source>
        <dbReference type="Proteomes" id="UP000639606"/>
    </source>
</evidence>
<name>A0A918AGW0_9PSEU</name>
<reference evidence="2" key="2">
    <citation type="submission" date="2020-09" db="EMBL/GenBank/DDBJ databases">
        <authorList>
            <person name="Sun Q."/>
            <person name="Ohkuma M."/>
        </authorList>
    </citation>
    <scope>NUCLEOTIDE SEQUENCE</scope>
    <source>
        <strain evidence="2">JCM 3313</strain>
    </source>
</reference>
<feature type="region of interest" description="Disordered" evidence="1">
    <location>
        <begin position="1"/>
        <end position="35"/>
    </location>
</feature>